<reference evidence="3" key="1">
    <citation type="submission" date="2015-01" db="EMBL/GenBank/DDBJ databases">
        <title>Draft genome sequence of Pasteurella multocida isolated from alpaca pneumonia.</title>
        <authorList>
            <person name="Maturrano L."/>
            <person name="Hurtado R."/>
            <person name="Allasi N."/>
            <person name="Juscamayta E."/>
            <person name="Fernandez D."/>
            <person name="Maximiliano J."/>
            <person name="Rimac R."/>
            <person name="Rosadio R."/>
        </authorList>
    </citation>
    <scope>NUCLEOTIDE SEQUENCE</scope>
    <source>
        <strain evidence="3">UNMSM</strain>
    </source>
</reference>
<dbReference type="PIRSF" id="PIRSF016184">
    <property type="entry name" value="PhzC_PhzF"/>
    <property type="match status" value="1"/>
</dbReference>
<dbReference type="PANTHER" id="PTHR13774:SF32">
    <property type="entry name" value="ANTISENSE-ENHANCING SEQUENCE 1"/>
    <property type="match status" value="1"/>
</dbReference>
<feature type="active site" evidence="2">
    <location>
        <position position="48"/>
    </location>
</feature>
<dbReference type="Pfam" id="PF02567">
    <property type="entry name" value="PhzC-PhzF"/>
    <property type="match status" value="1"/>
</dbReference>
<evidence type="ECO:0000256" key="1">
    <source>
        <dbReference type="ARBA" id="ARBA00008270"/>
    </source>
</evidence>
<organism evidence="3">
    <name type="scientific">Pasteurella multocida</name>
    <dbReference type="NCBI Taxonomy" id="747"/>
    <lineage>
        <taxon>Bacteria</taxon>
        <taxon>Pseudomonadati</taxon>
        <taxon>Pseudomonadota</taxon>
        <taxon>Gammaproteobacteria</taxon>
        <taxon>Pasteurellales</taxon>
        <taxon>Pasteurellaceae</taxon>
        <taxon>Pasteurella</taxon>
    </lineage>
</organism>
<evidence type="ECO:0000256" key="2">
    <source>
        <dbReference type="PIRSR" id="PIRSR016184-1"/>
    </source>
</evidence>
<evidence type="ECO:0000313" key="3">
    <source>
        <dbReference type="EMBL" id="AMK08192.1"/>
    </source>
</evidence>
<dbReference type="SUPFAM" id="SSF54506">
    <property type="entry name" value="Diaminopimelate epimerase-like"/>
    <property type="match status" value="1"/>
</dbReference>
<dbReference type="InterPro" id="IPR003719">
    <property type="entry name" value="Phenazine_PhzF-like"/>
</dbReference>
<dbReference type="NCBIfam" id="TIGR00654">
    <property type="entry name" value="PhzF_family"/>
    <property type="match status" value="1"/>
</dbReference>
<name>A0A126QHF0_PASMD</name>
<proteinExistence type="inferred from homology"/>
<sequence>MLTPYAYHLVNVFAETYFGGNPLAVFPQADGLTDQQMQLIARQFNLSETVFVHQTTESSAVRKLRIFTPDYELPFAGHPTIGSAFVLHQQLNLPETYLLQTQAGLVKLFHEANQICFGLQNHIEVEVIDDNLPQYTQLLGLSESDIAQIAWVNTGSRQLLIQLTSLNALKTCQIHPALFQQIVKQSALYLWFVEQNQANVRLFFGSNGAVVEDPGTGSAAANLGGLCLKNGLTPLNWRIYQGDEIQRPNRLTLQVDESGTIYVGGKVIAVGCGELFVPSGEGESSQGSR</sequence>
<dbReference type="GO" id="GO:0005737">
    <property type="term" value="C:cytoplasm"/>
    <property type="evidence" value="ECO:0007669"/>
    <property type="project" value="TreeGrafter"/>
</dbReference>
<dbReference type="RefSeq" id="WP_071523706.1">
    <property type="nucleotide sequence ID" value="NZ_CP133810.1"/>
</dbReference>
<accession>A0A126QHF0</accession>
<protein>
    <submittedName>
        <fullName evidence="3">PM1503 protein</fullName>
    </submittedName>
</protein>
<dbReference type="AlphaFoldDB" id="A0A126QHF0"/>
<comment type="similarity">
    <text evidence="1">Belongs to the PhzF family.</text>
</comment>
<gene>
    <name evidence="3" type="primary">PM1503</name>
</gene>
<dbReference type="GO" id="GO:0016853">
    <property type="term" value="F:isomerase activity"/>
    <property type="evidence" value="ECO:0007669"/>
    <property type="project" value="TreeGrafter"/>
</dbReference>
<dbReference type="EMBL" id="KP660353">
    <property type="protein sequence ID" value="AMK08192.1"/>
    <property type="molecule type" value="Genomic_DNA"/>
</dbReference>
<dbReference type="Gene3D" id="3.10.310.10">
    <property type="entry name" value="Diaminopimelate Epimerase, Chain A, domain 1"/>
    <property type="match status" value="2"/>
</dbReference>
<dbReference type="PANTHER" id="PTHR13774">
    <property type="entry name" value="PHENAZINE BIOSYNTHESIS PROTEIN"/>
    <property type="match status" value="1"/>
</dbReference>